<proteinExistence type="predicted"/>
<accession>T0FKB8</accession>
<reference evidence="1 2" key="1">
    <citation type="submission" date="2013-05" db="EMBL/GenBank/DDBJ databases">
        <authorList>
            <person name="Harkins D.M."/>
            <person name="Durkin A.S."/>
            <person name="Brinkac L.M."/>
            <person name="Haft D.H."/>
            <person name="Selengut J.D."/>
            <person name="Sanka R."/>
            <person name="DePew J."/>
            <person name="Purushe J."/>
            <person name="Hartskeerl R.A."/>
            <person name="Ahmed A."/>
            <person name="van der Linden H."/>
            <person name="Goris M.G.A."/>
            <person name="Vinetz J.M."/>
            <person name="Sutton G.G."/>
            <person name="Nierman W.C."/>
            <person name="Fouts D.E."/>
        </authorList>
    </citation>
    <scope>NUCLEOTIDE SEQUENCE [LARGE SCALE GENOMIC DNA]</scope>
    <source>
        <strain evidence="1 2">CZ214</strain>
    </source>
</reference>
<evidence type="ECO:0000313" key="1">
    <source>
        <dbReference type="EMBL" id="EQA70025.1"/>
    </source>
</evidence>
<name>T0FKB8_9LEPT</name>
<gene>
    <name evidence="1" type="ORF">LEP1GSC059_1960</name>
</gene>
<organism evidence="1 2">
    <name type="scientific">Leptospira noguchii serovar Panama str. CZ214</name>
    <dbReference type="NCBI Taxonomy" id="1001595"/>
    <lineage>
        <taxon>Bacteria</taxon>
        <taxon>Pseudomonadati</taxon>
        <taxon>Spirochaetota</taxon>
        <taxon>Spirochaetia</taxon>
        <taxon>Leptospirales</taxon>
        <taxon>Leptospiraceae</taxon>
        <taxon>Leptospira</taxon>
    </lineage>
</organism>
<evidence type="ECO:0000313" key="2">
    <source>
        <dbReference type="Proteomes" id="UP000015442"/>
    </source>
</evidence>
<dbReference type="Proteomes" id="UP000015442">
    <property type="component" value="Unassembled WGS sequence"/>
</dbReference>
<dbReference type="EMBL" id="AKWY02000034">
    <property type="protein sequence ID" value="EQA70025.1"/>
    <property type="molecule type" value="Genomic_DNA"/>
</dbReference>
<protein>
    <submittedName>
        <fullName evidence="1">Uncharacterized protein</fullName>
    </submittedName>
</protein>
<dbReference type="AlphaFoldDB" id="T0FKB8"/>
<sequence length="54" mass="6441">MERLAKQWSRGPSGGKVGIRCLRCAECKKRMRPAEFSRQSMFYRDILRVFNFIE</sequence>
<comment type="caution">
    <text evidence="1">The sequence shown here is derived from an EMBL/GenBank/DDBJ whole genome shotgun (WGS) entry which is preliminary data.</text>
</comment>